<reference evidence="1 2" key="1">
    <citation type="submission" date="2022-12" db="EMBL/GenBank/DDBJ databases">
        <title>Chromosome-scale assembly of the Ensete ventricosum genome.</title>
        <authorList>
            <person name="Dussert Y."/>
            <person name="Stocks J."/>
            <person name="Wendawek A."/>
            <person name="Woldeyes F."/>
            <person name="Nichols R.A."/>
            <person name="Borrell J.S."/>
        </authorList>
    </citation>
    <scope>NUCLEOTIDE SEQUENCE [LARGE SCALE GENOMIC DNA]</scope>
    <source>
        <strain evidence="2">cv. Maze</strain>
        <tissue evidence="1">Seeds</tissue>
    </source>
</reference>
<accession>A0AAV8QNP2</accession>
<name>A0AAV8QNP2_ENSVE</name>
<evidence type="ECO:0000313" key="2">
    <source>
        <dbReference type="Proteomes" id="UP001222027"/>
    </source>
</evidence>
<organism evidence="1 2">
    <name type="scientific">Ensete ventricosum</name>
    <name type="common">Abyssinian banana</name>
    <name type="synonym">Musa ensete</name>
    <dbReference type="NCBI Taxonomy" id="4639"/>
    <lineage>
        <taxon>Eukaryota</taxon>
        <taxon>Viridiplantae</taxon>
        <taxon>Streptophyta</taxon>
        <taxon>Embryophyta</taxon>
        <taxon>Tracheophyta</taxon>
        <taxon>Spermatophyta</taxon>
        <taxon>Magnoliopsida</taxon>
        <taxon>Liliopsida</taxon>
        <taxon>Zingiberales</taxon>
        <taxon>Musaceae</taxon>
        <taxon>Ensete</taxon>
    </lineage>
</organism>
<keyword evidence="2" id="KW-1185">Reference proteome</keyword>
<dbReference type="AlphaFoldDB" id="A0AAV8QNP2"/>
<dbReference type="EMBL" id="JAQQAF010000005">
    <property type="protein sequence ID" value="KAJ8485124.1"/>
    <property type="molecule type" value="Genomic_DNA"/>
</dbReference>
<evidence type="ECO:0000313" key="1">
    <source>
        <dbReference type="EMBL" id="KAJ8485124.1"/>
    </source>
</evidence>
<gene>
    <name evidence="1" type="ORF">OPV22_017609</name>
</gene>
<dbReference type="Proteomes" id="UP001222027">
    <property type="component" value="Unassembled WGS sequence"/>
</dbReference>
<sequence>MRERARGKAPRQGCGKHASQRWLYLAHVDQSCRKARMELEEMASDDAGNGSCLTVGAGIVDSGIEAVVVSETTEWGREIEKAVSD</sequence>
<proteinExistence type="predicted"/>
<comment type="caution">
    <text evidence="1">The sequence shown here is derived from an EMBL/GenBank/DDBJ whole genome shotgun (WGS) entry which is preliminary data.</text>
</comment>
<protein>
    <submittedName>
        <fullName evidence="1">Uncharacterized protein</fullName>
    </submittedName>
</protein>